<dbReference type="DIP" id="DIP-27141N"/>
<dbReference type="Bgee" id="WBGene00007943">
    <property type="expression patterns" value="Expressed in pharyngeal muscle cell (C elegans) and 3 other cell types or tissues"/>
</dbReference>
<feature type="region of interest" description="Disordered" evidence="1">
    <location>
        <begin position="700"/>
        <end position="831"/>
    </location>
</feature>
<gene>
    <name evidence="3 5" type="ORF">C34F6.9</name>
    <name evidence="3" type="ORF">CELE_C34F6.9</name>
</gene>
<feature type="compositionally biased region" description="Basic residues" evidence="1">
    <location>
        <begin position="702"/>
        <end position="711"/>
    </location>
</feature>
<dbReference type="AGR" id="WB:WBGene00007943"/>
<feature type="region of interest" description="Disordered" evidence="1">
    <location>
        <begin position="317"/>
        <end position="343"/>
    </location>
</feature>
<evidence type="ECO:0000259" key="2">
    <source>
        <dbReference type="PROSITE" id="PS50235"/>
    </source>
</evidence>
<sequence length="1181" mass="132194">MEGADPTQTVGEVLKRLHQKHLDGVSLTTLQRDDIHSIFPAVHVQHSIGQTSYDYQMTESYFTSRLSEVLTETHNLKAEEASKIVNGQYTKATPSSQFLSSIPSSMQEFVGKIGLPDPKTNAPAFYIDNLLANQLKSLKGIITKDSFNSEKSLASFSYADSFFLKMKGVHNNNEVASPDEKVQEKSSVSPVIPNEAVVSKMNEYLDETGSAKNLEAHVKPVSDPPASPGRVISSKMLSSRSNDENKLLENAVETLPTVLPQTDYAENEKFLNDIQVETNNSISDHTRQPSNEPVEKVSESAHDLTSQISQCTDLLKDHPESSETTSNTSAGVASATTDQTPPDVVADQKYNVTTPIDPSHIVLTSPHSEFDKKEESSEQIHNNNMENDALHNSTFPKQNDVVMLELFKASEISEVPLSILVVVPISEPSSVSTTDVSTTLDDALQDLPISQVVESSQNPVEEKTMSSETAVSLNLPCVNTLITEADEVKLRDALWEKRKREQEKLHNKTIIWSRTVTYPPIHTFPKTKKYVKQAAKIPQPAVLKEDPQAVKPRPPKKDVLAGYSVETIFLALTGETVLCRSHSLEDLVRLKQEELDAVTSILNNGVQKSQCDSGVMSNTLKSQDRKESEGVQLNSPLPENHAVNQTVNQSMIRKGRPKRSTKTKSGSETENESMSEDNDDFSEHDEDFDIEQAVQAIDNVHHKAKRERKSRSSITVSEDGYPPETVSPQELHSLKRKSLPDDNTTPSKQRRSSRLKNSTAKTADFVYEPAVTDRSEQDKSPSLPREKNIGKDSGKSRLASQRSSSRRSSAPFSEESPSTKKTRFSTRVEQYSRRVSNETIKSLLQQVLTPKAADECDIQDHFPSPIVRRAIVNRNTLCYAISMVQLLMRVPQVYSIVRSHSHKKQKANRSECFLCMLTNLISERPRADDTPAFVALLKSNWKNIEDEGMQCVMEAMQYFFNKFDEEYMHAHPPIRSYFEIEMFIAYECKSCKHVSNAPDKAIYVSIDLSSKTKGTMQSMVDKMANPIPVVGMNCKSCGQETLCSTTRFTKLPEVLLYFVPRVKDQQRGKDMTVLNVQRQLILKDDNNAHNYELCSFIAHCGKNGDNGHYKSFEVDRTNEFQYNEYDDAKVVLDSKLSSDITIVLAMFRKQEAVAKDAATDIIFDGRGNIVFANEKHCQSIQ</sequence>
<dbReference type="InterPro" id="IPR001394">
    <property type="entry name" value="Peptidase_C19_UCH"/>
</dbReference>
<dbReference type="RefSeq" id="NP_001366881.1">
    <property type="nucleotide sequence ID" value="NM_001381101.2"/>
</dbReference>
<dbReference type="WormBase" id="C34F6.9">
    <property type="protein sequence ID" value="CE15678"/>
    <property type="gene ID" value="WBGene00007943"/>
</dbReference>
<accession>O17646</accession>
<dbReference type="PROSITE" id="PS00973">
    <property type="entry name" value="USP_2"/>
    <property type="match status" value="1"/>
</dbReference>
<feature type="compositionally biased region" description="Basic residues" evidence="1">
    <location>
        <begin position="653"/>
        <end position="662"/>
    </location>
</feature>
<evidence type="ECO:0000313" key="3">
    <source>
        <dbReference type="EMBL" id="CAB03946.1"/>
    </source>
</evidence>
<dbReference type="InterPro" id="IPR028889">
    <property type="entry name" value="USP"/>
</dbReference>
<dbReference type="EMBL" id="BX284606">
    <property type="protein sequence ID" value="CAB03946.1"/>
    <property type="molecule type" value="Genomic_DNA"/>
</dbReference>
<dbReference type="CDD" id="cd02257">
    <property type="entry name" value="Peptidase_C19"/>
    <property type="match status" value="1"/>
</dbReference>
<dbReference type="InterPro" id="IPR018200">
    <property type="entry name" value="USP_CS"/>
</dbReference>
<feature type="compositionally biased region" description="Basic and acidic residues" evidence="1">
    <location>
        <begin position="293"/>
        <end position="302"/>
    </location>
</feature>
<evidence type="ECO:0000256" key="1">
    <source>
        <dbReference type="SAM" id="MobiDB-lite"/>
    </source>
</evidence>
<organism evidence="3 4">
    <name type="scientific">Caenorhabditis elegans</name>
    <dbReference type="NCBI Taxonomy" id="6239"/>
    <lineage>
        <taxon>Eukaryota</taxon>
        <taxon>Metazoa</taxon>
        <taxon>Ecdysozoa</taxon>
        <taxon>Nematoda</taxon>
        <taxon>Chromadorea</taxon>
        <taxon>Rhabditida</taxon>
        <taxon>Rhabditina</taxon>
        <taxon>Rhabditomorpha</taxon>
        <taxon>Rhabditoidea</taxon>
        <taxon>Rhabditidae</taxon>
        <taxon>Peloderinae</taxon>
        <taxon>Caenorhabditis</taxon>
    </lineage>
</organism>
<dbReference type="GO" id="GO:0005634">
    <property type="term" value="C:nucleus"/>
    <property type="evidence" value="ECO:0000318"/>
    <property type="project" value="GO_Central"/>
</dbReference>
<feature type="compositionally biased region" description="Polar residues" evidence="1">
    <location>
        <begin position="608"/>
        <end position="621"/>
    </location>
</feature>
<dbReference type="IntAct" id="O17646">
    <property type="interactions" value="2"/>
</dbReference>
<dbReference type="HOGENOM" id="CLU_273016_0_0_1"/>
<dbReference type="GO" id="GO:0016579">
    <property type="term" value="P:protein deubiquitination"/>
    <property type="evidence" value="ECO:0007669"/>
    <property type="project" value="InterPro"/>
</dbReference>
<dbReference type="InParanoid" id="O17646"/>
<dbReference type="PROSITE" id="PS50235">
    <property type="entry name" value="USP_3"/>
    <property type="match status" value="1"/>
</dbReference>
<feature type="compositionally biased region" description="Basic and acidic residues" evidence="1">
    <location>
        <begin position="771"/>
        <end position="795"/>
    </location>
</feature>
<dbReference type="SUPFAM" id="SSF54001">
    <property type="entry name" value="Cysteine proteinases"/>
    <property type="match status" value="1"/>
</dbReference>
<reference evidence="3 4" key="1">
    <citation type="journal article" date="1998" name="Science">
        <title>Genome sequence of the nematode C. elegans: a platform for investigating biology.</title>
        <authorList>
            <consortium name="The C. elegans sequencing consortium"/>
            <person name="Sulson J.E."/>
            <person name="Waterston R."/>
        </authorList>
    </citation>
    <scope>NUCLEOTIDE SEQUENCE [LARGE SCALE GENOMIC DNA]</scope>
    <source>
        <strain evidence="3 4">Bristol N2</strain>
    </source>
</reference>
<dbReference type="OrthoDB" id="5877277at2759"/>
<dbReference type="SMR" id="O17646"/>
<feature type="domain" description="USP" evidence="2">
    <location>
        <begin position="869"/>
        <end position="1149"/>
    </location>
</feature>
<dbReference type="GO" id="GO:0004843">
    <property type="term" value="F:cysteine-type deubiquitinase activity"/>
    <property type="evidence" value="ECO:0000318"/>
    <property type="project" value="GO_Central"/>
</dbReference>
<dbReference type="eggNOG" id="KOG1867">
    <property type="taxonomic scope" value="Eukaryota"/>
</dbReference>
<dbReference type="STRING" id="6239.C34F6.9.1"/>
<dbReference type="KEGG" id="cel:CELE_C34F6.9"/>
<evidence type="ECO:0000313" key="5">
    <source>
        <dbReference type="WormBase" id="C34F6.9"/>
    </source>
</evidence>
<name>O17646_CAEEL</name>
<dbReference type="Pfam" id="PF00443">
    <property type="entry name" value="UCH"/>
    <property type="match status" value="1"/>
</dbReference>
<feature type="compositionally biased region" description="Acidic residues" evidence="1">
    <location>
        <begin position="669"/>
        <end position="683"/>
    </location>
</feature>
<dbReference type="Proteomes" id="UP000001940">
    <property type="component" value="Chromosome X"/>
</dbReference>
<feature type="compositionally biased region" description="Polar residues" evidence="1">
    <location>
        <begin position="631"/>
        <end position="651"/>
    </location>
</feature>
<feature type="compositionally biased region" description="Low complexity" evidence="1">
    <location>
        <begin position="796"/>
        <end position="816"/>
    </location>
</feature>
<dbReference type="PaxDb" id="6239-C34F6.9"/>
<dbReference type="UCSC" id="C34F6.9">
    <property type="organism name" value="c. elegans"/>
</dbReference>
<dbReference type="Gene3D" id="3.90.70.10">
    <property type="entry name" value="Cysteine proteinases"/>
    <property type="match status" value="1"/>
</dbReference>
<dbReference type="GO" id="GO:0005829">
    <property type="term" value="C:cytosol"/>
    <property type="evidence" value="ECO:0000318"/>
    <property type="project" value="GO_Central"/>
</dbReference>
<dbReference type="FunCoup" id="O17646">
    <property type="interactions" value="368"/>
</dbReference>
<dbReference type="CTD" id="181312"/>
<feature type="region of interest" description="Disordered" evidence="1">
    <location>
        <begin position="608"/>
        <end position="683"/>
    </location>
</feature>
<evidence type="ECO:0000313" key="4">
    <source>
        <dbReference type="Proteomes" id="UP000001940"/>
    </source>
</evidence>
<dbReference type="GO" id="GO:0031647">
    <property type="term" value="P:regulation of protein stability"/>
    <property type="evidence" value="ECO:0000318"/>
    <property type="project" value="GO_Central"/>
</dbReference>
<proteinExistence type="predicted"/>
<keyword evidence="4" id="KW-1185">Reference proteome</keyword>
<dbReference type="PIR" id="T19736">
    <property type="entry name" value="T19736"/>
</dbReference>
<feature type="compositionally biased region" description="Polar residues" evidence="1">
    <location>
        <begin position="280"/>
        <end position="291"/>
    </location>
</feature>
<dbReference type="AlphaFoldDB" id="O17646"/>
<dbReference type="InterPro" id="IPR038765">
    <property type="entry name" value="Papain-like_cys_pep_sf"/>
</dbReference>
<feature type="compositionally biased region" description="Polar residues" evidence="1">
    <location>
        <begin position="322"/>
        <end position="340"/>
    </location>
</feature>
<dbReference type="GeneID" id="181312"/>
<feature type="region of interest" description="Disordered" evidence="1">
    <location>
        <begin position="280"/>
        <end position="304"/>
    </location>
</feature>
<dbReference type="PeptideAtlas" id="O17646"/>
<protein>
    <submittedName>
        <fullName evidence="3">USP domain-containing protein</fullName>
    </submittedName>
</protein>